<keyword evidence="2" id="KW-1185">Reference proteome</keyword>
<gene>
    <name evidence="1" type="ORF">ACFSBX_00710</name>
</gene>
<dbReference type="Pfam" id="PF20126">
    <property type="entry name" value="TumE"/>
    <property type="match status" value="1"/>
</dbReference>
<dbReference type="EMBL" id="JBHUDK010000002">
    <property type="protein sequence ID" value="MFD1597495.1"/>
    <property type="molecule type" value="Genomic_DNA"/>
</dbReference>
<protein>
    <recommendedName>
        <fullName evidence="3">YkuD domain-containing protein</fullName>
    </recommendedName>
</protein>
<comment type="caution">
    <text evidence="1">The sequence shown here is derived from an EMBL/GenBank/DDBJ whole genome shotgun (WGS) entry which is preliminary data.</text>
</comment>
<organism evidence="1 2">
    <name type="scientific">Halobellus rarus</name>
    <dbReference type="NCBI Taxonomy" id="1126237"/>
    <lineage>
        <taxon>Archaea</taxon>
        <taxon>Methanobacteriati</taxon>
        <taxon>Methanobacteriota</taxon>
        <taxon>Stenosarchaea group</taxon>
        <taxon>Halobacteria</taxon>
        <taxon>Halobacteriales</taxon>
        <taxon>Haloferacaceae</taxon>
        <taxon>Halobellus</taxon>
    </lineage>
</organism>
<evidence type="ECO:0000313" key="1">
    <source>
        <dbReference type="EMBL" id="MFD1597495.1"/>
    </source>
</evidence>
<evidence type="ECO:0000313" key="2">
    <source>
        <dbReference type="Proteomes" id="UP001597085"/>
    </source>
</evidence>
<sequence length="157" mass="17954">MGMGNGSPIDSEAIDESVEQMRHQLGTGVVNVRFRYQKGHPYTQREGKDLRAARVTVTPGIHKQGGYFDIQWWENGDYKYHYREDGLEFRFGREAANETTNKPVHHFHPPRNLDAHTQSCIGIEQPPKLVTIAVLKTWWTAVENGDRNLVNAQNDLP</sequence>
<dbReference type="Proteomes" id="UP001597085">
    <property type="component" value="Unassembled WGS sequence"/>
</dbReference>
<dbReference type="InterPro" id="IPR045397">
    <property type="entry name" value="TumE-like"/>
</dbReference>
<evidence type="ECO:0008006" key="3">
    <source>
        <dbReference type="Google" id="ProtNLM"/>
    </source>
</evidence>
<dbReference type="RefSeq" id="WP_256421628.1">
    <property type="nucleotide sequence ID" value="NZ_JANHDI010000008.1"/>
</dbReference>
<proteinExistence type="predicted"/>
<reference evidence="1 2" key="1">
    <citation type="journal article" date="2019" name="Int. J. Syst. Evol. Microbiol.">
        <title>The Global Catalogue of Microorganisms (GCM) 10K type strain sequencing project: providing services to taxonomists for standard genome sequencing and annotation.</title>
        <authorList>
            <consortium name="The Broad Institute Genomics Platform"/>
            <consortium name="The Broad Institute Genome Sequencing Center for Infectious Disease"/>
            <person name="Wu L."/>
            <person name="Ma J."/>
        </authorList>
    </citation>
    <scope>NUCLEOTIDE SEQUENCE [LARGE SCALE GENOMIC DNA]</scope>
    <source>
        <strain evidence="1 2">CGMCC 1.12121</strain>
    </source>
</reference>
<dbReference type="AlphaFoldDB" id="A0ABD6CK71"/>
<name>A0ABD6CK71_9EURY</name>
<accession>A0ABD6CK71</accession>